<dbReference type="AlphaFoldDB" id="A0A388M323"/>
<evidence type="ECO:0000313" key="1">
    <source>
        <dbReference type="EMBL" id="GBG88892.1"/>
    </source>
</evidence>
<accession>A0A388M323</accession>
<comment type="caution">
    <text evidence="1">The sequence shown here is derived from an EMBL/GenBank/DDBJ whole genome shotgun (WGS) entry which is preliminary data.</text>
</comment>
<reference evidence="1 2" key="1">
    <citation type="journal article" date="2018" name="Cell">
        <title>The Chara Genome: Secondary Complexity and Implications for Plant Terrestrialization.</title>
        <authorList>
            <person name="Nishiyama T."/>
            <person name="Sakayama H."/>
            <person name="Vries J.D."/>
            <person name="Buschmann H."/>
            <person name="Saint-Marcoux D."/>
            <person name="Ullrich K.K."/>
            <person name="Haas F.B."/>
            <person name="Vanderstraeten L."/>
            <person name="Becker D."/>
            <person name="Lang D."/>
            <person name="Vosolsobe S."/>
            <person name="Rombauts S."/>
            <person name="Wilhelmsson P.K.I."/>
            <person name="Janitza P."/>
            <person name="Kern R."/>
            <person name="Heyl A."/>
            <person name="Rumpler F."/>
            <person name="Villalobos L.I.A.C."/>
            <person name="Clay J.M."/>
            <person name="Skokan R."/>
            <person name="Toyoda A."/>
            <person name="Suzuki Y."/>
            <person name="Kagoshima H."/>
            <person name="Schijlen E."/>
            <person name="Tajeshwar N."/>
            <person name="Catarino B."/>
            <person name="Hetherington A.J."/>
            <person name="Saltykova A."/>
            <person name="Bonnot C."/>
            <person name="Breuninger H."/>
            <person name="Symeonidi A."/>
            <person name="Radhakrishnan G.V."/>
            <person name="Van Nieuwerburgh F."/>
            <person name="Deforce D."/>
            <person name="Chang C."/>
            <person name="Karol K.G."/>
            <person name="Hedrich R."/>
            <person name="Ulvskov P."/>
            <person name="Glockner G."/>
            <person name="Delwiche C.F."/>
            <person name="Petrasek J."/>
            <person name="Van de Peer Y."/>
            <person name="Friml J."/>
            <person name="Beilby M."/>
            <person name="Dolan L."/>
            <person name="Kohara Y."/>
            <person name="Sugano S."/>
            <person name="Fujiyama A."/>
            <person name="Delaux P.-M."/>
            <person name="Quint M."/>
            <person name="TheiBen G."/>
            <person name="Hagemann M."/>
            <person name="Harholt J."/>
            <person name="Dunand C."/>
            <person name="Zachgo S."/>
            <person name="Langdale J."/>
            <person name="Maumus F."/>
            <person name="Straeten D.V.D."/>
            <person name="Gould S.B."/>
            <person name="Rensing S.A."/>
        </authorList>
    </citation>
    <scope>NUCLEOTIDE SEQUENCE [LARGE SCALE GENOMIC DNA]</scope>
    <source>
        <strain evidence="1 2">S276</strain>
    </source>
</reference>
<dbReference type="Gramene" id="GBG88892">
    <property type="protein sequence ID" value="GBG88892"/>
    <property type="gene ID" value="CBR_g48504"/>
</dbReference>
<gene>
    <name evidence="1" type="ORF">CBR_g48504</name>
</gene>
<proteinExistence type="predicted"/>
<protein>
    <submittedName>
        <fullName evidence="1">Uncharacterized protein</fullName>
    </submittedName>
</protein>
<dbReference type="Proteomes" id="UP000265515">
    <property type="component" value="Unassembled WGS sequence"/>
</dbReference>
<dbReference type="EMBL" id="BFEA01000701">
    <property type="protein sequence ID" value="GBG88892.1"/>
    <property type="molecule type" value="Genomic_DNA"/>
</dbReference>
<evidence type="ECO:0000313" key="2">
    <source>
        <dbReference type="Proteomes" id="UP000265515"/>
    </source>
</evidence>
<keyword evidence="2" id="KW-1185">Reference proteome</keyword>
<organism evidence="1 2">
    <name type="scientific">Chara braunii</name>
    <name type="common">Braun's stonewort</name>
    <dbReference type="NCBI Taxonomy" id="69332"/>
    <lineage>
        <taxon>Eukaryota</taxon>
        <taxon>Viridiplantae</taxon>
        <taxon>Streptophyta</taxon>
        <taxon>Charophyceae</taxon>
        <taxon>Charales</taxon>
        <taxon>Characeae</taxon>
        <taxon>Chara</taxon>
    </lineage>
</organism>
<sequence>MAVLVQLLVGNRVLIATFDYFVGSQLFGVPVACKAVGYCSSGVQLVCSRLCENPINFVDALSASVSCSGRGFWLKGGLRTRRRRKGIFLVSDMAA</sequence>
<name>A0A388M323_CHABU</name>